<dbReference type="EMBL" id="GBRH01190962">
    <property type="protein sequence ID" value="JAE06934.1"/>
    <property type="molecule type" value="Transcribed_RNA"/>
</dbReference>
<reference evidence="1" key="2">
    <citation type="journal article" date="2015" name="Data Brief">
        <title>Shoot transcriptome of the giant reed, Arundo donax.</title>
        <authorList>
            <person name="Barrero R.A."/>
            <person name="Guerrero F.D."/>
            <person name="Moolhuijzen P."/>
            <person name="Goolsby J.A."/>
            <person name="Tidwell J."/>
            <person name="Bellgard S.E."/>
            <person name="Bellgard M.I."/>
        </authorList>
    </citation>
    <scope>NUCLEOTIDE SEQUENCE</scope>
    <source>
        <tissue evidence="1">Shoot tissue taken approximately 20 cm above the soil surface</tissue>
    </source>
</reference>
<protein>
    <submittedName>
        <fullName evidence="1">Uncharacterized protein</fullName>
    </submittedName>
</protein>
<accession>A0A0A9F6U9</accession>
<reference evidence="1" key="1">
    <citation type="submission" date="2014-09" db="EMBL/GenBank/DDBJ databases">
        <authorList>
            <person name="Magalhaes I.L.F."/>
            <person name="Oliveira U."/>
            <person name="Santos F.R."/>
            <person name="Vidigal T.H.D.A."/>
            <person name="Brescovit A.D."/>
            <person name="Santos A.J."/>
        </authorList>
    </citation>
    <scope>NUCLEOTIDE SEQUENCE</scope>
    <source>
        <tissue evidence="1">Shoot tissue taken approximately 20 cm above the soil surface</tissue>
    </source>
</reference>
<name>A0A0A9F6U9_ARUDO</name>
<sequence>MPIFKKKQHIAQKELAEATYSKIKVALHLNSVLKVQGKDSQQLVD</sequence>
<proteinExistence type="predicted"/>
<dbReference type="AlphaFoldDB" id="A0A0A9F6U9"/>
<evidence type="ECO:0000313" key="1">
    <source>
        <dbReference type="EMBL" id="JAE06934.1"/>
    </source>
</evidence>
<organism evidence="1">
    <name type="scientific">Arundo donax</name>
    <name type="common">Giant reed</name>
    <name type="synonym">Donax arundinaceus</name>
    <dbReference type="NCBI Taxonomy" id="35708"/>
    <lineage>
        <taxon>Eukaryota</taxon>
        <taxon>Viridiplantae</taxon>
        <taxon>Streptophyta</taxon>
        <taxon>Embryophyta</taxon>
        <taxon>Tracheophyta</taxon>
        <taxon>Spermatophyta</taxon>
        <taxon>Magnoliopsida</taxon>
        <taxon>Liliopsida</taxon>
        <taxon>Poales</taxon>
        <taxon>Poaceae</taxon>
        <taxon>PACMAD clade</taxon>
        <taxon>Arundinoideae</taxon>
        <taxon>Arundineae</taxon>
        <taxon>Arundo</taxon>
    </lineage>
</organism>